<keyword evidence="2" id="KW-1185">Reference proteome</keyword>
<comment type="caution">
    <text evidence="1">The sequence shown here is derived from an EMBL/GenBank/DDBJ whole genome shotgun (WGS) entry which is preliminary data.</text>
</comment>
<gene>
    <name evidence="1" type="ORF">RNAN_1399</name>
</gene>
<proteinExistence type="predicted"/>
<accession>I1DWJ9</accession>
<sequence>MTSAALNGSGNKHEHQIPQVDPETTWQHFITKRQMSLSGLQADIAAELGVAEQEQEQLTVLQNIRPFSSVLRKIEKRFAITGDIAAKTLPELHNLALEQQLNVMTIAAIALQQEYEQQRDLNSLNSTIKMTDKICYLLPSVSPTAILAQRIHRLIKQQLQLLSNLHHA</sequence>
<protein>
    <submittedName>
        <fullName evidence="1">Uncharacterized protein</fullName>
    </submittedName>
</protein>
<name>I1DWJ9_9GAMM</name>
<organism evidence="1 2">
    <name type="scientific">Rheinheimera nanhaiensis E407-8</name>
    <dbReference type="NCBI Taxonomy" id="562729"/>
    <lineage>
        <taxon>Bacteria</taxon>
        <taxon>Pseudomonadati</taxon>
        <taxon>Pseudomonadota</taxon>
        <taxon>Gammaproteobacteria</taxon>
        <taxon>Chromatiales</taxon>
        <taxon>Chromatiaceae</taxon>
        <taxon>Rheinheimera</taxon>
    </lineage>
</organism>
<reference evidence="1 2" key="1">
    <citation type="journal article" date="2012" name="J. Bacteriol.">
        <title>Genome Sequence of the Protease-Producing Bacterium Rheinheimera nanhaiensis E407-8T, Isolated from Deep-Sea Sediment of the South China Sea.</title>
        <authorList>
            <person name="Zhang X.-Y."/>
            <person name="Zhang Y.-J."/>
            <person name="Qin Q.-L."/>
            <person name="Xie B.-B."/>
            <person name="Chen X.-L."/>
            <person name="Zhou B.-C."/>
            <person name="Zhang Y.-Z."/>
        </authorList>
    </citation>
    <scope>NUCLEOTIDE SEQUENCE [LARGE SCALE GENOMIC DNA]</scope>
    <source>
        <strain evidence="1 2">E407-8</strain>
    </source>
</reference>
<dbReference type="EMBL" id="BAFK01000006">
    <property type="protein sequence ID" value="GAB58427.1"/>
    <property type="molecule type" value="Genomic_DNA"/>
</dbReference>
<evidence type="ECO:0000313" key="1">
    <source>
        <dbReference type="EMBL" id="GAB58427.1"/>
    </source>
</evidence>
<dbReference type="STRING" id="562729.RNAN_1399"/>
<dbReference type="AlphaFoldDB" id="I1DWJ9"/>
<evidence type="ECO:0000313" key="2">
    <source>
        <dbReference type="Proteomes" id="UP000004374"/>
    </source>
</evidence>
<dbReference type="Proteomes" id="UP000004374">
    <property type="component" value="Unassembled WGS sequence"/>
</dbReference>